<feature type="compositionally biased region" description="Low complexity" evidence="1">
    <location>
        <begin position="58"/>
        <end position="81"/>
    </location>
</feature>
<feature type="compositionally biased region" description="Polar residues" evidence="1">
    <location>
        <begin position="36"/>
        <end position="57"/>
    </location>
</feature>
<evidence type="ECO:0000256" key="1">
    <source>
        <dbReference type="SAM" id="MobiDB-lite"/>
    </source>
</evidence>
<feature type="region of interest" description="Disordered" evidence="1">
    <location>
        <begin position="15"/>
        <end position="131"/>
    </location>
</feature>
<accession>A0A9P6B1U7</accession>
<protein>
    <submittedName>
        <fullName evidence="2">Uncharacterized protein</fullName>
    </submittedName>
</protein>
<evidence type="ECO:0000313" key="2">
    <source>
        <dbReference type="EMBL" id="KAF9515960.1"/>
    </source>
</evidence>
<dbReference type="Proteomes" id="UP000886523">
    <property type="component" value="Unassembled WGS sequence"/>
</dbReference>
<sequence length="148" mass="15831">MTIPRLGMSLLRYLLPKNGPGAAAGRASDPSPTWEMRSNASRARSIVSSKSPSHSQNLLASFSPPLSSSSTSSHASAFGSGNLPHRPSTASALEPPPPIQRTNPREAQTYQQPVPIPPDPSPQPFNNQSRLQYALQVSPPPQIVYGRI</sequence>
<dbReference type="EMBL" id="MU128945">
    <property type="protein sequence ID" value="KAF9515960.1"/>
    <property type="molecule type" value="Genomic_DNA"/>
</dbReference>
<reference evidence="2" key="1">
    <citation type="journal article" date="2020" name="Nat. Commun.">
        <title>Large-scale genome sequencing of mycorrhizal fungi provides insights into the early evolution of symbiotic traits.</title>
        <authorList>
            <person name="Miyauchi S."/>
            <person name="Kiss E."/>
            <person name="Kuo A."/>
            <person name="Drula E."/>
            <person name="Kohler A."/>
            <person name="Sanchez-Garcia M."/>
            <person name="Morin E."/>
            <person name="Andreopoulos B."/>
            <person name="Barry K.W."/>
            <person name="Bonito G."/>
            <person name="Buee M."/>
            <person name="Carver A."/>
            <person name="Chen C."/>
            <person name="Cichocki N."/>
            <person name="Clum A."/>
            <person name="Culley D."/>
            <person name="Crous P.W."/>
            <person name="Fauchery L."/>
            <person name="Girlanda M."/>
            <person name="Hayes R.D."/>
            <person name="Keri Z."/>
            <person name="LaButti K."/>
            <person name="Lipzen A."/>
            <person name="Lombard V."/>
            <person name="Magnuson J."/>
            <person name="Maillard F."/>
            <person name="Murat C."/>
            <person name="Nolan M."/>
            <person name="Ohm R.A."/>
            <person name="Pangilinan J."/>
            <person name="Pereira M.F."/>
            <person name="Perotto S."/>
            <person name="Peter M."/>
            <person name="Pfister S."/>
            <person name="Riley R."/>
            <person name="Sitrit Y."/>
            <person name="Stielow J.B."/>
            <person name="Szollosi G."/>
            <person name="Zifcakova L."/>
            <person name="Stursova M."/>
            <person name="Spatafora J.W."/>
            <person name="Tedersoo L."/>
            <person name="Vaario L.M."/>
            <person name="Yamada A."/>
            <person name="Yan M."/>
            <person name="Wang P."/>
            <person name="Xu J."/>
            <person name="Bruns T."/>
            <person name="Baldrian P."/>
            <person name="Vilgalys R."/>
            <person name="Dunand C."/>
            <person name="Henrissat B."/>
            <person name="Grigoriev I.V."/>
            <person name="Hibbett D."/>
            <person name="Nagy L.G."/>
            <person name="Martin F.M."/>
        </authorList>
    </citation>
    <scope>NUCLEOTIDE SEQUENCE</scope>
    <source>
        <strain evidence="2">UP504</strain>
    </source>
</reference>
<comment type="caution">
    <text evidence="2">The sequence shown here is derived from an EMBL/GenBank/DDBJ whole genome shotgun (WGS) entry which is preliminary data.</text>
</comment>
<evidence type="ECO:0000313" key="3">
    <source>
        <dbReference type="Proteomes" id="UP000886523"/>
    </source>
</evidence>
<feature type="compositionally biased region" description="Pro residues" evidence="1">
    <location>
        <begin position="114"/>
        <end position="123"/>
    </location>
</feature>
<name>A0A9P6B1U7_9AGAM</name>
<feature type="compositionally biased region" description="Polar residues" evidence="1">
    <location>
        <begin position="100"/>
        <end position="110"/>
    </location>
</feature>
<proteinExistence type="predicted"/>
<organism evidence="2 3">
    <name type="scientific">Hydnum rufescens UP504</name>
    <dbReference type="NCBI Taxonomy" id="1448309"/>
    <lineage>
        <taxon>Eukaryota</taxon>
        <taxon>Fungi</taxon>
        <taxon>Dikarya</taxon>
        <taxon>Basidiomycota</taxon>
        <taxon>Agaricomycotina</taxon>
        <taxon>Agaricomycetes</taxon>
        <taxon>Cantharellales</taxon>
        <taxon>Hydnaceae</taxon>
        <taxon>Hydnum</taxon>
    </lineage>
</organism>
<gene>
    <name evidence="2" type="ORF">BS47DRAFT_1341559</name>
</gene>
<keyword evidence="3" id="KW-1185">Reference proteome</keyword>
<dbReference type="AlphaFoldDB" id="A0A9P6B1U7"/>